<proteinExistence type="predicted"/>
<protein>
    <submittedName>
        <fullName evidence="1">Uncharacterized protein</fullName>
    </submittedName>
</protein>
<evidence type="ECO:0000313" key="2">
    <source>
        <dbReference type="Proteomes" id="UP001642260"/>
    </source>
</evidence>
<sequence>MEAKLQAWLEPKGKTKSSRKMMAIRSISQSSVKKLVVHRSAIIAESAKPTGKEQRNVSARNLFGGDASHLWITHWMSRRTILNSVLFEKLYLDSNAKPNSADGSSPMLKPMTPKTPFLAVNTDDMQMSGTCQKFSAWSTNLKLRIKISKSMCYYYVDKN</sequence>
<name>A0ABC8LA96_ERUVS</name>
<comment type="caution">
    <text evidence="1">The sequence shown here is derived from an EMBL/GenBank/DDBJ whole genome shotgun (WGS) entry which is preliminary data.</text>
</comment>
<gene>
    <name evidence="1" type="ORF">ERUC_LOCUS32935</name>
</gene>
<dbReference type="AlphaFoldDB" id="A0ABC8LA96"/>
<reference evidence="1 2" key="1">
    <citation type="submission" date="2022-03" db="EMBL/GenBank/DDBJ databases">
        <authorList>
            <person name="Macdonald S."/>
            <person name="Ahmed S."/>
            <person name="Newling K."/>
        </authorList>
    </citation>
    <scope>NUCLEOTIDE SEQUENCE [LARGE SCALE GENOMIC DNA]</scope>
</reference>
<evidence type="ECO:0000313" key="1">
    <source>
        <dbReference type="EMBL" id="CAH8379621.1"/>
    </source>
</evidence>
<dbReference type="EMBL" id="CAKOAT010486264">
    <property type="protein sequence ID" value="CAH8379621.1"/>
    <property type="molecule type" value="Genomic_DNA"/>
</dbReference>
<keyword evidence="2" id="KW-1185">Reference proteome</keyword>
<organism evidence="1 2">
    <name type="scientific">Eruca vesicaria subsp. sativa</name>
    <name type="common">Garden rocket</name>
    <name type="synonym">Eruca sativa</name>
    <dbReference type="NCBI Taxonomy" id="29727"/>
    <lineage>
        <taxon>Eukaryota</taxon>
        <taxon>Viridiplantae</taxon>
        <taxon>Streptophyta</taxon>
        <taxon>Embryophyta</taxon>
        <taxon>Tracheophyta</taxon>
        <taxon>Spermatophyta</taxon>
        <taxon>Magnoliopsida</taxon>
        <taxon>eudicotyledons</taxon>
        <taxon>Gunneridae</taxon>
        <taxon>Pentapetalae</taxon>
        <taxon>rosids</taxon>
        <taxon>malvids</taxon>
        <taxon>Brassicales</taxon>
        <taxon>Brassicaceae</taxon>
        <taxon>Brassiceae</taxon>
        <taxon>Eruca</taxon>
    </lineage>
</organism>
<dbReference type="Proteomes" id="UP001642260">
    <property type="component" value="Unassembled WGS sequence"/>
</dbReference>
<accession>A0ABC8LA96</accession>